<accession>A0AAJ0D1H2</accession>
<dbReference type="AlphaFoldDB" id="A0AAJ0D1H2"/>
<organism evidence="1 2">
    <name type="scientific">Conoideocrella luteorostrata</name>
    <dbReference type="NCBI Taxonomy" id="1105319"/>
    <lineage>
        <taxon>Eukaryota</taxon>
        <taxon>Fungi</taxon>
        <taxon>Dikarya</taxon>
        <taxon>Ascomycota</taxon>
        <taxon>Pezizomycotina</taxon>
        <taxon>Sordariomycetes</taxon>
        <taxon>Hypocreomycetidae</taxon>
        <taxon>Hypocreales</taxon>
        <taxon>Clavicipitaceae</taxon>
        <taxon>Conoideocrella</taxon>
    </lineage>
</organism>
<name>A0AAJ0D1H2_9HYPO</name>
<evidence type="ECO:0000313" key="2">
    <source>
        <dbReference type="Proteomes" id="UP001251528"/>
    </source>
</evidence>
<sequence length="340" mass="38747">MVPHAENWHEATRLAIDALSRRNNLKSRKLSLSEKCASSCSVYVNRDVLELLGKGSFGRDELVAIRRDIDFERSGIYFHMLFHPTKMISTATADKPTTWVTESINSTATHGTMPGIHLFTTTYGILVLTRSQLMFQTLPKAEREIYIAPENINTSAAGSILPTLFGRDFEEREYYLSCARAFQALQDSTDEAVYAYYIYQKRRSQAVSAAVKTSKSLRELMEGCTRVVGHHGFLWYVLAWNIRFNIRREYFNLRDREEIFLQGFLYKTSQADCFAVKATEADASRRVRLQVKQFNGENSECKVRFIRGGGSVMVEQINNLVALIKSQLEGLEEEGMGEDI</sequence>
<evidence type="ECO:0000313" key="1">
    <source>
        <dbReference type="EMBL" id="KAK2617006.1"/>
    </source>
</evidence>
<gene>
    <name evidence="1" type="ORF">QQS21_000095</name>
</gene>
<comment type="caution">
    <text evidence="1">The sequence shown here is derived from an EMBL/GenBank/DDBJ whole genome shotgun (WGS) entry which is preliminary data.</text>
</comment>
<reference evidence="1" key="1">
    <citation type="submission" date="2023-06" db="EMBL/GenBank/DDBJ databases">
        <title>Conoideocrella luteorostrata (Hypocreales: Clavicipitaceae), a potential biocontrol fungus for elongate hemlock scale in United States Christmas tree production areas.</title>
        <authorList>
            <person name="Barrett H."/>
            <person name="Lovett B."/>
            <person name="Macias A.M."/>
            <person name="Stajich J.E."/>
            <person name="Kasson M.T."/>
        </authorList>
    </citation>
    <scope>NUCLEOTIDE SEQUENCE</scope>
    <source>
        <strain evidence="1">ARSEF 14590</strain>
    </source>
</reference>
<protein>
    <submittedName>
        <fullName evidence="1">Uncharacterized protein</fullName>
    </submittedName>
</protein>
<dbReference type="Proteomes" id="UP001251528">
    <property type="component" value="Unassembled WGS sequence"/>
</dbReference>
<keyword evidence="2" id="KW-1185">Reference proteome</keyword>
<proteinExistence type="predicted"/>
<dbReference type="EMBL" id="JASWJB010000001">
    <property type="protein sequence ID" value="KAK2617006.1"/>
    <property type="molecule type" value="Genomic_DNA"/>
</dbReference>